<keyword evidence="2" id="KW-1185">Reference proteome</keyword>
<feature type="non-terminal residue" evidence="1">
    <location>
        <position position="1"/>
    </location>
</feature>
<accession>A0ABN8HUL6</accession>
<dbReference type="Proteomes" id="UP000837857">
    <property type="component" value="Chromosome 11"/>
</dbReference>
<organism evidence="1 2">
    <name type="scientific">Iphiclides podalirius</name>
    <name type="common">scarce swallowtail</name>
    <dbReference type="NCBI Taxonomy" id="110791"/>
    <lineage>
        <taxon>Eukaryota</taxon>
        <taxon>Metazoa</taxon>
        <taxon>Ecdysozoa</taxon>
        <taxon>Arthropoda</taxon>
        <taxon>Hexapoda</taxon>
        <taxon>Insecta</taxon>
        <taxon>Pterygota</taxon>
        <taxon>Neoptera</taxon>
        <taxon>Endopterygota</taxon>
        <taxon>Lepidoptera</taxon>
        <taxon>Glossata</taxon>
        <taxon>Ditrysia</taxon>
        <taxon>Papilionoidea</taxon>
        <taxon>Papilionidae</taxon>
        <taxon>Papilioninae</taxon>
        <taxon>Iphiclides</taxon>
    </lineage>
</organism>
<name>A0ABN8HUL6_9NEOP</name>
<protein>
    <submittedName>
        <fullName evidence="1">Uncharacterized protein</fullName>
    </submittedName>
</protein>
<sequence length="85" mass="9344">MRLHLTPPSNGQIKGPYYPKIDIRTASDRSYERAISKPSAAVFRVDIALSEYRPGIAVSFICGVFVAARASRNPEMPVPKGSRLP</sequence>
<evidence type="ECO:0000313" key="1">
    <source>
        <dbReference type="EMBL" id="CAH2039974.1"/>
    </source>
</evidence>
<evidence type="ECO:0000313" key="2">
    <source>
        <dbReference type="Proteomes" id="UP000837857"/>
    </source>
</evidence>
<reference evidence="1" key="1">
    <citation type="submission" date="2022-03" db="EMBL/GenBank/DDBJ databases">
        <authorList>
            <person name="Martin H S."/>
        </authorList>
    </citation>
    <scope>NUCLEOTIDE SEQUENCE</scope>
</reference>
<gene>
    <name evidence="1" type="ORF">IPOD504_LOCUS2164</name>
</gene>
<dbReference type="EMBL" id="OW152823">
    <property type="protein sequence ID" value="CAH2039974.1"/>
    <property type="molecule type" value="Genomic_DNA"/>
</dbReference>
<proteinExistence type="predicted"/>